<keyword evidence="1" id="KW-0812">Transmembrane</keyword>
<organism evidence="2 3">
    <name type="scientific">Candidatus Lokiarchaeum ossiferum</name>
    <dbReference type="NCBI Taxonomy" id="2951803"/>
    <lineage>
        <taxon>Archaea</taxon>
        <taxon>Promethearchaeati</taxon>
        <taxon>Promethearchaeota</taxon>
        <taxon>Promethearchaeia</taxon>
        <taxon>Promethearchaeales</taxon>
        <taxon>Promethearchaeaceae</taxon>
        <taxon>Candidatus Lokiarchaeum</taxon>
    </lineage>
</organism>
<keyword evidence="1" id="KW-1133">Transmembrane helix</keyword>
<protein>
    <submittedName>
        <fullName evidence="2">Uncharacterized protein</fullName>
    </submittedName>
</protein>
<feature type="transmembrane region" description="Helical" evidence="1">
    <location>
        <begin position="619"/>
        <end position="636"/>
    </location>
</feature>
<evidence type="ECO:0000313" key="3">
    <source>
        <dbReference type="Proteomes" id="UP001208689"/>
    </source>
</evidence>
<keyword evidence="1" id="KW-0472">Membrane</keyword>
<accession>A0ABY6I054</accession>
<evidence type="ECO:0000256" key="1">
    <source>
        <dbReference type="SAM" id="Phobius"/>
    </source>
</evidence>
<sequence length="640" mass="72605">MKLKTPMKILSIFGIILFAGLTPSSSYITIIDSLSTSKGSLILPNMEEIPGGEDTQIQYGPTGNLHVIYYERFLGTNSLKYSVKHNDQWSIPHTILENTNHQLTFDFSVDLNDKIHLSYGDSFGNITYLTNSKGFWEDQALISKNNKTLSSEINLGADSFFNLATSTEFSPQNKSLTFIYQYPTLNHTVINQTVYINSSQSGEPSISNINLVNKSICVNVSKFDSTLIETSPSMVSDSNGTIHIVYEGLWNNPQYPDEPIWDVFYTTFTKNYTSYKFSSLTNETTIINSTTNETQSILTNTTTYISNRTGWFSNPIQLSNSTPSLQYLSPIIAKGNNNQLHVSWIQSINNTEYMLELGSLNKNHTVWNSKILPFAVPLSEIKYSMVIDSLNTCHLIFKKLELISNLTRFSNLTYFSNHTGYWKYSQLIEPFYSLSDFDIKLDPINNRPFVMVSGKITENSNLQSFMLKFVEGAFGNELGYLSSINGKQITLQTKKDDFITPVDINLPAFDSSSQYIQAFSKRLVSLSLTLENLQSYDQSLSLNIVLRNVSIIQLAESNYFTQNLSSLAAHSYEEFLWEFEFIYAGSRIIALNIERDGSILYCIQFIVIIKESFSMTPNFLIFSGLITVFSVGYWYLRKKS</sequence>
<name>A0ABY6I054_9ARCH</name>
<dbReference type="EMBL" id="CP104013">
    <property type="protein sequence ID" value="UYP48199.1"/>
    <property type="molecule type" value="Genomic_DNA"/>
</dbReference>
<proteinExistence type="predicted"/>
<evidence type="ECO:0000313" key="2">
    <source>
        <dbReference type="EMBL" id="UYP48199.1"/>
    </source>
</evidence>
<dbReference type="Proteomes" id="UP001208689">
    <property type="component" value="Chromosome"/>
</dbReference>
<gene>
    <name evidence="2" type="ORF">NEF87_004484</name>
</gene>
<keyword evidence="3" id="KW-1185">Reference proteome</keyword>
<reference evidence="2" key="1">
    <citation type="submission" date="2022-09" db="EMBL/GenBank/DDBJ databases">
        <title>Actin cytoskeleton and complex cell architecture in an #Asgard archaeon.</title>
        <authorList>
            <person name="Ponce Toledo R.I."/>
            <person name="Schleper C."/>
            <person name="Rodrigues Oliveira T."/>
            <person name="Wollweber F."/>
            <person name="Xu J."/>
            <person name="Rittmann S."/>
            <person name="Klingl A."/>
            <person name="Pilhofer M."/>
        </authorList>
    </citation>
    <scope>NUCLEOTIDE SEQUENCE</scope>
    <source>
        <strain evidence="2">B-35</strain>
    </source>
</reference>